<comment type="caution">
    <text evidence="1">The sequence shown here is derived from an EMBL/GenBank/DDBJ whole genome shotgun (WGS) entry which is preliminary data.</text>
</comment>
<accession>A0ACB8XWF1</accession>
<organism evidence="1 2">
    <name type="scientific">Smallanthus sonchifolius</name>
    <dbReference type="NCBI Taxonomy" id="185202"/>
    <lineage>
        <taxon>Eukaryota</taxon>
        <taxon>Viridiplantae</taxon>
        <taxon>Streptophyta</taxon>
        <taxon>Embryophyta</taxon>
        <taxon>Tracheophyta</taxon>
        <taxon>Spermatophyta</taxon>
        <taxon>Magnoliopsida</taxon>
        <taxon>eudicotyledons</taxon>
        <taxon>Gunneridae</taxon>
        <taxon>Pentapetalae</taxon>
        <taxon>asterids</taxon>
        <taxon>campanulids</taxon>
        <taxon>Asterales</taxon>
        <taxon>Asteraceae</taxon>
        <taxon>Asteroideae</taxon>
        <taxon>Heliantheae alliance</taxon>
        <taxon>Millerieae</taxon>
        <taxon>Smallanthus</taxon>
    </lineage>
</organism>
<sequence>MGKTGEDADGASSLKMGSELKKGHNHREKKRKIESNKDQHDKDKSMEEQKVKGNRVRNKTIESVENNTEKSKVKSKSKKVSFSAHVEVFPTSDTQPEKQTTKGDGLVRGKRFTPEEDEIVKRAVLNYITANDLGDEGLKMVLNCKSHPGMKKCWQEIELCLPYRPCKTVNYRAHILFERGKTCPWTTEEIELLKELHEKHGQEEKRSKNGMLRDNIPWTAISEKLSTRNDAICCAKWYYQLTSSLVAEKKWCDSDDYRMIGALYEIDVACVEDVDWDNAQLPGDICLKRWNQMVKYIGDYGSKPFGEQVDILAKRYCPDLAETREVWDNKPVVP</sequence>
<keyword evidence="2" id="KW-1185">Reference proteome</keyword>
<proteinExistence type="predicted"/>
<gene>
    <name evidence="1" type="ORF">L1987_84975</name>
</gene>
<protein>
    <submittedName>
        <fullName evidence="1">Uncharacterized protein</fullName>
    </submittedName>
</protein>
<dbReference type="Proteomes" id="UP001056120">
    <property type="component" value="Linkage Group LG29"/>
</dbReference>
<name>A0ACB8XWF1_9ASTR</name>
<reference evidence="2" key="1">
    <citation type="journal article" date="2022" name="Mol. Ecol. Resour.">
        <title>The genomes of chicory, endive, great burdock and yacon provide insights into Asteraceae palaeo-polyploidization history and plant inulin production.</title>
        <authorList>
            <person name="Fan W."/>
            <person name="Wang S."/>
            <person name="Wang H."/>
            <person name="Wang A."/>
            <person name="Jiang F."/>
            <person name="Liu H."/>
            <person name="Zhao H."/>
            <person name="Xu D."/>
            <person name="Zhang Y."/>
        </authorList>
    </citation>
    <scope>NUCLEOTIDE SEQUENCE [LARGE SCALE GENOMIC DNA]</scope>
    <source>
        <strain evidence="2">cv. Yunnan</strain>
    </source>
</reference>
<evidence type="ECO:0000313" key="1">
    <source>
        <dbReference type="EMBL" id="KAI3675385.1"/>
    </source>
</evidence>
<evidence type="ECO:0000313" key="2">
    <source>
        <dbReference type="Proteomes" id="UP001056120"/>
    </source>
</evidence>
<dbReference type="EMBL" id="CM042046">
    <property type="protein sequence ID" value="KAI3675385.1"/>
    <property type="molecule type" value="Genomic_DNA"/>
</dbReference>
<reference evidence="1 2" key="2">
    <citation type="journal article" date="2022" name="Mol. Ecol. Resour.">
        <title>The genomes of chicory, endive, great burdock and yacon provide insights into Asteraceae paleo-polyploidization history and plant inulin production.</title>
        <authorList>
            <person name="Fan W."/>
            <person name="Wang S."/>
            <person name="Wang H."/>
            <person name="Wang A."/>
            <person name="Jiang F."/>
            <person name="Liu H."/>
            <person name="Zhao H."/>
            <person name="Xu D."/>
            <person name="Zhang Y."/>
        </authorList>
    </citation>
    <scope>NUCLEOTIDE SEQUENCE [LARGE SCALE GENOMIC DNA]</scope>
    <source>
        <strain evidence="2">cv. Yunnan</strain>
        <tissue evidence="1">Leaves</tissue>
    </source>
</reference>